<dbReference type="InterPro" id="IPR016024">
    <property type="entry name" value="ARM-type_fold"/>
</dbReference>
<dbReference type="Proteomes" id="UP000029121">
    <property type="component" value="Unassembled WGS sequence"/>
</dbReference>
<sequence length="416" mass="46343">MLDGVFSKDPSIQFKYASMFEKGNIPIDEIVNSGVVPRFIEFLKKEDSVMFQYVAASVLRHVSQKNTKVLIDHGAVQIFIHLLAGATDDSDVHFQVTWALGNVVRASIQSRDYVLRCGALSPLLAQFHDNNQKDLVDVASWTLANFCSGKPQLPFHQMKPALSALQQVLHRNNGFFLLNACSALHYLSDGSKENIQSFIDAGLVQRLVQLLGHVSPMVIVLALSIILDLTNGDNQQTQVVIDHGVLPLLANLFTRNHVTQWKTCWTISNITAGTEEQIQSVIDANLIPTLVSLAQNAEIMIKEKAVCAISNATSGGSHDQIKYLVKQGCIKLLCDLLDMDKPGIVLKCLNGLENILRAGDVEEEDYSQMIEDAEGLEKILKLKHHRSNEIYEKALEILETYWKEEDDDDDEPPGFH</sequence>
<evidence type="ECO:0008006" key="7">
    <source>
        <dbReference type="Google" id="ProtNLM"/>
    </source>
</evidence>
<keyword evidence="3" id="KW-0677">Repeat</keyword>
<comment type="similarity">
    <text evidence="1">Belongs to the importin alpha family.</text>
</comment>
<dbReference type="SUPFAM" id="SSF48371">
    <property type="entry name" value="ARM repeat"/>
    <property type="match status" value="1"/>
</dbReference>
<dbReference type="InterPro" id="IPR011989">
    <property type="entry name" value="ARM-like"/>
</dbReference>
<evidence type="ECO:0000256" key="1">
    <source>
        <dbReference type="ARBA" id="ARBA00010394"/>
    </source>
</evidence>
<dbReference type="STRING" id="81985.R0HFM4"/>
<dbReference type="PANTHER" id="PTHR23316">
    <property type="entry name" value="IMPORTIN ALPHA"/>
    <property type="match status" value="1"/>
</dbReference>
<dbReference type="SMART" id="SM00185">
    <property type="entry name" value="ARM"/>
    <property type="match status" value="7"/>
</dbReference>
<protein>
    <recommendedName>
        <fullName evidence="7">Importin subunit alpha</fullName>
    </recommendedName>
</protein>
<name>R0HFM4_9BRAS</name>
<evidence type="ECO:0000256" key="4">
    <source>
        <dbReference type="ARBA" id="ARBA00022927"/>
    </source>
</evidence>
<dbReference type="InterPro" id="IPR032413">
    <property type="entry name" value="Arm_3"/>
</dbReference>
<organism evidence="5 6">
    <name type="scientific">Capsella rubella</name>
    <dbReference type="NCBI Taxonomy" id="81985"/>
    <lineage>
        <taxon>Eukaryota</taxon>
        <taxon>Viridiplantae</taxon>
        <taxon>Streptophyta</taxon>
        <taxon>Embryophyta</taxon>
        <taxon>Tracheophyta</taxon>
        <taxon>Spermatophyta</taxon>
        <taxon>Magnoliopsida</taxon>
        <taxon>eudicotyledons</taxon>
        <taxon>Gunneridae</taxon>
        <taxon>Pentapetalae</taxon>
        <taxon>rosids</taxon>
        <taxon>malvids</taxon>
        <taxon>Brassicales</taxon>
        <taxon>Brassicaceae</taxon>
        <taxon>Camelineae</taxon>
        <taxon>Capsella</taxon>
    </lineage>
</organism>
<evidence type="ECO:0000256" key="3">
    <source>
        <dbReference type="ARBA" id="ARBA00022737"/>
    </source>
</evidence>
<dbReference type="EMBL" id="KB870810">
    <property type="protein sequence ID" value="EOA22548.1"/>
    <property type="molecule type" value="Genomic_DNA"/>
</dbReference>
<dbReference type="Pfam" id="PF16186">
    <property type="entry name" value="Arm_3"/>
    <property type="match status" value="1"/>
</dbReference>
<keyword evidence="2" id="KW-0813">Transport</keyword>
<keyword evidence="4" id="KW-0653">Protein transport</keyword>
<dbReference type="eggNOG" id="KOG0166">
    <property type="taxonomic scope" value="Eukaryota"/>
</dbReference>
<proteinExistence type="inferred from homology"/>
<evidence type="ECO:0000313" key="5">
    <source>
        <dbReference type="EMBL" id="EOA22548.1"/>
    </source>
</evidence>
<dbReference type="Gene3D" id="1.25.10.10">
    <property type="entry name" value="Leucine-rich Repeat Variant"/>
    <property type="match status" value="1"/>
</dbReference>
<dbReference type="GO" id="GO:0015031">
    <property type="term" value="P:protein transport"/>
    <property type="evidence" value="ECO:0007669"/>
    <property type="project" value="UniProtKB-KW"/>
</dbReference>
<evidence type="ECO:0000256" key="2">
    <source>
        <dbReference type="ARBA" id="ARBA00022448"/>
    </source>
</evidence>
<evidence type="ECO:0000313" key="6">
    <source>
        <dbReference type="Proteomes" id="UP000029121"/>
    </source>
</evidence>
<reference evidence="6" key="1">
    <citation type="journal article" date="2013" name="Nat. Genet.">
        <title>The Capsella rubella genome and the genomic consequences of rapid mating system evolution.</title>
        <authorList>
            <person name="Slotte T."/>
            <person name="Hazzouri K.M."/>
            <person name="Agren J.A."/>
            <person name="Koenig D."/>
            <person name="Maumus F."/>
            <person name="Guo Y.L."/>
            <person name="Steige K."/>
            <person name="Platts A.E."/>
            <person name="Escobar J.S."/>
            <person name="Newman L.K."/>
            <person name="Wang W."/>
            <person name="Mandakova T."/>
            <person name="Vello E."/>
            <person name="Smith L.M."/>
            <person name="Henz S.R."/>
            <person name="Steffen J."/>
            <person name="Takuno S."/>
            <person name="Brandvain Y."/>
            <person name="Coop G."/>
            <person name="Andolfatto P."/>
            <person name="Hu T.T."/>
            <person name="Blanchette M."/>
            <person name="Clark R.M."/>
            <person name="Quesneville H."/>
            <person name="Nordborg M."/>
            <person name="Gaut B.S."/>
            <person name="Lysak M.A."/>
            <person name="Jenkins J."/>
            <person name="Grimwood J."/>
            <person name="Chapman J."/>
            <person name="Prochnik S."/>
            <person name="Shu S."/>
            <person name="Rokhsar D."/>
            <person name="Schmutz J."/>
            <person name="Weigel D."/>
            <person name="Wright S.I."/>
        </authorList>
    </citation>
    <scope>NUCLEOTIDE SEQUENCE [LARGE SCALE GENOMIC DNA]</scope>
    <source>
        <strain evidence="6">cv. Monte Gargano</strain>
    </source>
</reference>
<dbReference type="Pfam" id="PF00514">
    <property type="entry name" value="Arm"/>
    <property type="match status" value="5"/>
</dbReference>
<accession>R0HFM4</accession>
<gene>
    <name evidence="5" type="ORF">CARUB_v10003208mg</name>
</gene>
<dbReference type="AlphaFoldDB" id="R0HFM4"/>
<dbReference type="InterPro" id="IPR000225">
    <property type="entry name" value="Armadillo"/>
</dbReference>
<keyword evidence="6" id="KW-1185">Reference proteome</keyword>